<dbReference type="GO" id="GO:0016020">
    <property type="term" value="C:membrane"/>
    <property type="evidence" value="ECO:0007669"/>
    <property type="project" value="InterPro"/>
</dbReference>
<dbReference type="InterPro" id="IPR043130">
    <property type="entry name" value="CDP-OH_PTrfase_TM_dom"/>
</dbReference>
<dbReference type="PROSITE" id="PS00379">
    <property type="entry name" value="CDP_ALCOHOL_P_TRANSF"/>
    <property type="match status" value="1"/>
</dbReference>
<reference evidence="4 5" key="2">
    <citation type="submission" date="2020-03" db="EMBL/GenBank/DDBJ databases">
        <authorList>
            <person name="Ichikawa N."/>
            <person name="Kimura A."/>
            <person name="Kitahashi Y."/>
            <person name="Uohara A."/>
        </authorList>
    </citation>
    <scope>NUCLEOTIDE SEQUENCE [LARGE SCALE GENOMIC DNA]</scope>
    <source>
        <strain evidence="4 5">NBRC 105367</strain>
    </source>
</reference>
<dbReference type="EMBL" id="AP022871">
    <property type="protein sequence ID" value="BCB91207.1"/>
    <property type="molecule type" value="Genomic_DNA"/>
</dbReference>
<feature type="transmembrane region" description="Helical" evidence="3">
    <location>
        <begin position="64"/>
        <end position="94"/>
    </location>
</feature>
<keyword evidence="3" id="KW-0472">Membrane</keyword>
<accession>A0A6F8YYI6</accession>
<dbReference type="GO" id="GO:0008654">
    <property type="term" value="P:phospholipid biosynthetic process"/>
    <property type="evidence" value="ECO:0007669"/>
    <property type="project" value="InterPro"/>
</dbReference>
<gene>
    <name evidence="4" type="ORF">Psuf_085200</name>
</gene>
<keyword evidence="3" id="KW-0812">Transmembrane</keyword>
<dbReference type="KEGG" id="psuu:Psuf_085200"/>
<dbReference type="AlphaFoldDB" id="A0A6F8YYI6"/>
<dbReference type="InterPro" id="IPR000462">
    <property type="entry name" value="CDP-OH_P_trans"/>
</dbReference>
<keyword evidence="3" id="KW-1133">Transmembrane helix</keyword>
<evidence type="ECO:0000313" key="4">
    <source>
        <dbReference type="EMBL" id="BCB91207.1"/>
    </source>
</evidence>
<dbReference type="Proteomes" id="UP000503011">
    <property type="component" value="Chromosome"/>
</dbReference>
<dbReference type="InterPro" id="IPR048254">
    <property type="entry name" value="CDP_ALCOHOL_P_TRANSF_CS"/>
</dbReference>
<dbReference type="Gene3D" id="1.20.120.1760">
    <property type="match status" value="1"/>
</dbReference>
<evidence type="ECO:0000313" key="5">
    <source>
        <dbReference type="Proteomes" id="UP000503011"/>
    </source>
</evidence>
<feature type="transmembrane region" description="Helical" evidence="3">
    <location>
        <begin position="252"/>
        <end position="274"/>
    </location>
</feature>
<dbReference type="GO" id="GO:0016780">
    <property type="term" value="F:phosphotransferase activity, for other substituted phosphate groups"/>
    <property type="evidence" value="ECO:0007669"/>
    <property type="project" value="InterPro"/>
</dbReference>
<evidence type="ECO:0000256" key="1">
    <source>
        <dbReference type="ARBA" id="ARBA00022679"/>
    </source>
</evidence>
<comment type="similarity">
    <text evidence="2">Belongs to the CDP-alcohol phosphatidyltransferase class-I family.</text>
</comment>
<keyword evidence="1 2" id="KW-0808">Transferase</keyword>
<evidence type="ECO:0000256" key="3">
    <source>
        <dbReference type="SAM" id="Phobius"/>
    </source>
</evidence>
<protein>
    <recommendedName>
        <fullName evidence="6">CDP-alcohol phosphatidyltransferase</fullName>
    </recommendedName>
</protein>
<organism evidence="4 5">
    <name type="scientific">Phytohabitans suffuscus</name>
    <dbReference type="NCBI Taxonomy" id="624315"/>
    <lineage>
        <taxon>Bacteria</taxon>
        <taxon>Bacillati</taxon>
        <taxon>Actinomycetota</taxon>
        <taxon>Actinomycetes</taxon>
        <taxon>Micromonosporales</taxon>
        <taxon>Micromonosporaceae</taxon>
    </lineage>
</organism>
<reference evidence="4 5" key="1">
    <citation type="submission" date="2020-03" db="EMBL/GenBank/DDBJ databases">
        <title>Whole genome shotgun sequence of Phytohabitans suffuscus NBRC 105367.</title>
        <authorList>
            <person name="Komaki H."/>
            <person name="Tamura T."/>
        </authorList>
    </citation>
    <scope>NUCLEOTIDE SEQUENCE [LARGE SCALE GENOMIC DNA]</scope>
    <source>
        <strain evidence="4 5">NBRC 105367</strain>
    </source>
</reference>
<proteinExistence type="inferred from homology"/>
<keyword evidence="5" id="KW-1185">Reference proteome</keyword>
<evidence type="ECO:0000256" key="2">
    <source>
        <dbReference type="RuleBase" id="RU003750"/>
    </source>
</evidence>
<dbReference type="Pfam" id="PF01066">
    <property type="entry name" value="CDP-OH_P_transf"/>
    <property type="match status" value="1"/>
</dbReference>
<name>A0A6F8YYI6_9ACTN</name>
<sequence>MDLLPRAMNQSGPFPVFLTVGPGNHTWWGPTRPDNHGGTLTVSDRPLGTTPTVDGHTTGLAVQFLLLGMLAAGVGLNAAGWAVGVVFAVGTWVLLGRALRRSGTTFLGPANQVTLARATLVGGVAALAADQLTGHAVPVVVFVTLAAVALALDAVDGQVARRTNSTSALGARFDMEVDAVLILVLSAVVAQSLGLWVLAIGVFRYAFVVASWVLPWLRAALPHRVSRKTVAAIQGIVLAAASSGLLPYPMAVAVVGTALALLVWSFTRDVAWLWRAHEVRRYVVAGVALPQDRGSAAGTGGNAARSIGGNKLLAAPRR</sequence>
<evidence type="ECO:0008006" key="6">
    <source>
        <dbReference type="Google" id="ProtNLM"/>
    </source>
</evidence>